<reference evidence="3" key="1">
    <citation type="journal article" date="2017" name="Nat. Commun.">
        <title>The asparagus genome sheds light on the origin and evolution of a young Y chromosome.</title>
        <authorList>
            <person name="Harkess A."/>
            <person name="Zhou J."/>
            <person name="Xu C."/>
            <person name="Bowers J.E."/>
            <person name="Van der Hulst R."/>
            <person name="Ayyampalayam S."/>
            <person name="Mercati F."/>
            <person name="Riccardi P."/>
            <person name="McKain M.R."/>
            <person name="Kakrana A."/>
            <person name="Tang H."/>
            <person name="Ray J."/>
            <person name="Groenendijk J."/>
            <person name="Arikit S."/>
            <person name="Mathioni S.M."/>
            <person name="Nakano M."/>
            <person name="Shan H."/>
            <person name="Telgmann-Rauber A."/>
            <person name="Kanno A."/>
            <person name="Yue Z."/>
            <person name="Chen H."/>
            <person name="Li W."/>
            <person name="Chen Y."/>
            <person name="Xu X."/>
            <person name="Zhang Y."/>
            <person name="Luo S."/>
            <person name="Chen H."/>
            <person name="Gao J."/>
            <person name="Mao Z."/>
            <person name="Pires J.C."/>
            <person name="Luo M."/>
            <person name="Kudrna D."/>
            <person name="Wing R.A."/>
            <person name="Meyers B.C."/>
            <person name="Yi K."/>
            <person name="Kong H."/>
            <person name="Lavrijsen P."/>
            <person name="Sunseri F."/>
            <person name="Falavigna A."/>
            <person name="Ye Y."/>
            <person name="Leebens-Mack J.H."/>
            <person name="Chen G."/>
        </authorList>
    </citation>
    <scope>NUCLEOTIDE SEQUENCE [LARGE SCALE GENOMIC DNA]</scope>
    <source>
        <strain evidence="3">cv. DH0086</strain>
    </source>
</reference>
<protein>
    <submittedName>
        <fullName evidence="2">Uncharacterized protein</fullName>
    </submittedName>
</protein>
<dbReference type="AlphaFoldDB" id="A0A5P1FGX9"/>
<keyword evidence="3" id="KW-1185">Reference proteome</keyword>
<evidence type="ECO:0000313" key="3">
    <source>
        <dbReference type="Proteomes" id="UP000243459"/>
    </source>
</evidence>
<evidence type="ECO:0000256" key="1">
    <source>
        <dbReference type="SAM" id="MobiDB-lite"/>
    </source>
</evidence>
<evidence type="ECO:0000313" key="2">
    <source>
        <dbReference type="EMBL" id="ONK77362.1"/>
    </source>
</evidence>
<dbReference type="EMBL" id="CM007382">
    <property type="protein sequence ID" value="ONK77362.1"/>
    <property type="molecule type" value="Genomic_DNA"/>
</dbReference>
<accession>A0A5P1FGX9</accession>
<dbReference type="Gramene" id="ONK77362">
    <property type="protein sequence ID" value="ONK77362"/>
    <property type="gene ID" value="A4U43_C02F5740"/>
</dbReference>
<feature type="compositionally biased region" description="Polar residues" evidence="1">
    <location>
        <begin position="14"/>
        <end position="27"/>
    </location>
</feature>
<feature type="region of interest" description="Disordered" evidence="1">
    <location>
        <begin position="1"/>
        <end position="30"/>
    </location>
</feature>
<gene>
    <name evidence="2" type="ORF">A4U43_C02F5740</name>
</gene>
<dbReference type="Proteomes" id="UP000243459">
    <property type="component" value="Chromosome 2"/>
</dbReference>
<name>A0A5P1FGX9_ASPOF</name>
<organism evidence="2 3">
    <name type="scientific">Asparagus officinalis</name>
    <name type="common">Garden asparagus</name>
    <dbReference type="NCBI Taxonomy" id="4686"/>
    <lineage>
        <taxon>Eukaryota</taxon>
        <taxon>Viridiplantae</taxon>
        <taxon>Streptophyta</taxon>
        <taxon>Embryophyta</taxon>
        <taxon>Tracheophyta</taxon>
        <taxon>Spermatophyta</taxon>
        <taxon>Magnoliopsida</taxon>
        <taxon>Liliopsida</taxon>
        <taxon>Asparagales</taxon>
        <taxon>Asparagaceae</taxon>
        <taxon>Asparagoideae</taxon>
        <taxon>Asparagus</taxon>
    </lineage>
</organism>
<proteinExistence type="predicted"/>
<sequence length="101" mass="11087">MAALVRLRPATWPDSESQLTPSQSQQLDPGFHETKGLLLRWASKETPCFKPRREDLSDGRHPAAAAAARRKGRSNIITVSSKERGARSNSAMAMLTSQLTV</sequence>